<dbReference type="PANTHER" id="PTHR27002">
    <property type="entry name" value="RECEPTOR-LIKE SERINE/THREONINE-PROTEIN KINASE SD1-8"/>
    <property type="match status" value="1"/>
</dbReference>
<dbReference type="RefSeq" id="XP_016485526.1">
    <property type="nucleotide sequence ID" value="XM_016630040.1"/>
</dbReference>
<dbReference type="KEGG" id="nta:107805935"/>
<dbReference type="PANTHER" id="PTHR27002:SF1068">
    <property type="entry name" value="RECEPTOR-LIKE SERINE_THREONINE-PROTEIN KINASE"/>
    <property type="match status" value="1"/>
</dbReference>
<evidence type="ECO:0000256" key="6">
    <source>
        <dbReference type="SAM" id="Phobius"/>
    </source>
</evidence>
<keyword evidence="6" id="KW-1133">Transmembrane helix</keyword>
<evidence type="ECO:0000313" key="7">
    <source>
        <dbReference type="Proteomes" id="UP000790787"/>
    </source>
</evidence>
<keyword evidence="1" id="KW-0723">Serine/threonine-protein kinase</keyword>
<reference key="1">
    <citation type="journal article" date="2014" name="Nat. Commun.">
        <title>The tobacco genome sequence and its comparison with those of tomato and potato.</title>
        <authorList>
            <person name="Sierro N."/>
            <person name="Battey J.N."/>
            <person name="Ouadi S."/>
            <person name="Bakaher N."/>
            <person name="Bovet L."/>
            <person name="Willig A."/>
            <person name="Goepfert S."/>
            <person name="Peitsch M.C."/>
            <person name="Ivanov N.V."/>
        </authorList>
    </citation>
    <scope>NUCLEOTIDE SEQUENCE [LARGE SCALE GENOMIC DNA]</scope>
    <source>
        <strain>cv. TN90</strain>
    </source>
</reference>
<dbReference type="Proteomes" id="UP000790787">
    <property type="component" value="Chromosome 12"/>
</dbReference>
<evidence type="ECO:0000256" key="1">
    <source>
        <dbReference type="ARBA" id="ARBA00022527"/>
    </source>
</evidence>
<dbReference type="InterPro" id="IPR011009">
    <property type="entry name" value="Kinase-like_dom_sf"/>
</dbReference>
<reference evidence="8 9" key="2">
    <citation type="submission" date="2025-04" db="UniProtKB">
        <authorList>
            <consortium name="RefSeq"/>
        </authorList>
    </citation>
    <scope>IDENTIFICATION</scope>
</reference>
<name>A0A1S4B9F3_TOBAC</name>
<organism evidence="8">
    <name type="scientific">Nicotiana tabacum</name>
    <name type="common">Common tobacco</name>
    <dbReference type="NCBI Taxonomy" id="4097"/>
    <lineage>
        <taxon>Eukaryota</taxon>
        <taxon>Viridiplantae</taxon>
        <taxon>Streptophyta</taxon>
        <taxon>Embryophyta</taxon>
        <taxon>Tracheophyta</taxon>
        <taxon>Spermatophyta</taxon>
        <taxon>Magnoliopsida</taxon>
        <taxon>eudicotyledons</taxon>
        <taxon>Gunneridae</taxon>
        <taxon>Pentapetalae</taxon>
        <taxon>asterids</taxon>
        <taxon>lamiids</taxon>
        <taxon>Solanales</taxon>
        <taxon>Solanaceae</taxon>
        <taxon>Nicotianoideae</taxon>
        <taxon>Nicotianeae</taxon>
        <taxon>Nicotiana</taxon>
    </lineage>
</organism>
<accession>A0A1S4B9F3</accession>
<dbReference type="GO" id="GO:0005524">
    <property type="term" value="F:ATP binding"/>
    <property type="evidence" value="ECO:0007669"/>
    <property type="project" value="UniProtKB-KW"/>
</dbReference>
<dbReference type="Gene3D" id="3.30.200.20">
    <property type="entry name" value="Phosphorylase Kinase, domain 1"/>
    <property type="match status" value="1"/>
</dbReference>
<evidence type="ECO:0000256" key="2">
    <source>
        <dbReference type="ARBA" id="ARBA00022679"/>
    </source>
</evidence>
<keyword evidence="4" id="KW-0418">Kinase</keyword>
<evidence type="ECO:0000313" key="8">
    <source>
        <dbReference type="RefSeq" id="XP_016485526.1"/>
    </source>
</evidence>
<proteinExistence type="predicted"/>
<protein>
    <submittedName>
        <fullName evidence="8 9">G-type lectin S-receptor-like serine/threonine-protein kinase At1g11330 isoform X1</fullName>
    </submittedName>
</protein>
<keyword evidence="5" id="KW-0067">ATP-binding</keyword>
<feature type="transmembrane region" description="Helical" evidence="6">
    <location>
        <begin position="43"/>
        <end position="65"/>
    </location>
</feature>
<dbReference type="RefSeq" id="XP_016485527.1">
    <property type="nucleotide sequence ID" value="XM_016630041.1"/>
</dbReference>
<dbReference type="PaxDb" id="4097-A0A1S4B9F3"/>
<keyword evidence="3" id="KW-0547">Nucleotide-binding</keyword>
<keyword evidence="7" id="KW-1185">Reference proteome</keyword>
<keyword evidence="6" id="KW-0472">Membrane</keyword>
<keyword evidence="6" id="KW-0812">Transmembrane</keyword>
<dbReference type="SUPFAM" id="SSF56112">
    <property type="entry name" value="Protein kinase-like (PK-like)"/>
    <property type="match status" value="1"/>
</dbReference>
<dbReference type="GeneID" id="107805935"/>
<gene>
    <name evidence="8 9" type="primary">LOC107805935</name>
</gene>
<dbReference type="GO" id="GO:0004674">
    <property type="term" value="F:protein serine/threonine kinase activity"/>
    <property type="evidence" value="ECO:0007669"/>
    <property type="project" value="UniProtKB-KW"/>
</dbReference>
<keyword evidence="2" id="KW-0808">Transferase</keyword>
<evidence type="ECO:0000256" key="5">
    <source>
        <dbReference type="ARBA" id="ARBA00022840"/>
    </source>
</evidence>
<dbReference type="OrthoDB" id="1305788at2759"/>
<dbReference type="STRING" id="4097.A0A1S4B9F3"/>
<evidence type="ECO:0000256" key="4">
    <source>
        <dbReference type="ARBA" id="ARBA00022777"/>
    </source>
</evidence>
<dbReference type="AlphaFoldDB" id="A0A1S4B9F3"/>
<evidence type="ECO:0000256" key="3">
    <source>
        <dbReference type="ARBA" id="ARBA00022741"/>
    </source>
</evidence>
<sequence>MELNGFLEFSIWNNQTQNWDGFGSAPADNCDIYGNSSREKLKILRISLPLAALSLLSALCLILYIRRKKKKEEEEEEDRNQQRFSEVLKLTGRGNRSSEMFRINESKDDDLDLPLFDFATILEATSNFSLNNKLGEGGFGPVYKKPNMENLLVMMHEWILDFQ</sequence>
<evidence type="ECO:0000313" key="9">
    <source>
        <dbReference type="RefSeq" id="XP_016485527.1"/>
    </source>
</evidence>